<dbReference type="PROSITE" id="PS51257">
    <property type="entry name" value="PROKAR_LIPOPROTEIN"/>
    <property type="match status" value="1"/>
</dbReference>
<evidence type="ECO:0000256" key="1">
    <source>
        <dbReference type="ARBA" id="ARBA00008814"/>
    </source>
</evidence>
<feature type="signal peptide" evidence="3">
    <location>
        <begin position="1"/>
        <end position="30"/>
    </location>
</feature>
<comment type="caution">
    <text evidence="5">The sequence shown here is derived from an EMBL/GenBank/DDBJ whole genome shotgun (WGS) entry which is preliminary data.</text>
</comment>
<feature type="chain" id="PRO_5039500058" evidence="3">
    <location>
        <begin position="31"/>
        <end position="354"/>
    </location>
</feature>
<dbReference type="Gene3D" id="3.40.50.1980">
    <property type="entry name" value="Nitrogenase molybdenum iron protein domain"/>
    <property type="match status" value="2"/>
</dbReference>
<dbReference type="InterPro" id="IPR002491">
    <property type="entry name" value="ABC_transptr_periplasmic_BD"/>
</dbReference>
<reference evidence="5 6" key="1">
    <citation type="submission" date="2018-06" db="EMBL/GenBank/DDBJ databases">
        <title>Genome conservation of Clostridium tetani.</title>
        <authorList>
            <person name="Bruggemann H."/>
            <person name="Popoff M.R."/>
        </authorList>
    </citation>
    <scope>NUCLEOTIDE SEQUENCE [LARGE SCALE GENOMIC DNA]</scope>
    <source>
        <strain evidence="5 6">2017.061</strain>
    </source>
</reference>
<dbReference type="CDD" id="cd01148">
    <property type="entry name" value="TroA_a"/>
    <property type="match status" value="1"/>
</dbReference>
<evidence type="ECO:0000259" key="4">
    <source>
        <dbReference type="PROSITE" id="PS50983"/>
    </source>
</evidence>
<keyword evidence="3" id="KW-0732">Signal</keyword>
<dbReference type="Proteomes" id="UP000290921">
    <property type="component" value="Unassembled WGS sequence"/>
</dbReference>
<gene>
    <name evidence="5" type="ORF">DP130_00815</name>
</gene>
<dbReference type="PANTHER" id="PTHR30535">
    <property type="entry name" value="VITAMIN B12-BINDING PROTEIN"/>
    <property type="match status" value="1"/>
</dbReference>
<organism evidence="5 6">
    <name type="scientific">Clostridium tetani</name>
    <dbReference type="NCBI Taxonomy" id="1513"/>
    <lineage>
        <taxon>Bacteria</taxon>
        <taxon>Bacillati</taxon>
        <taxon>Bacillota</taxon>
        <taxon>Clostridia</taxon>
        <taxon>Eubacteriales</taxon>
        <taxon>Clostridiaceae</taxon>
        <taxon>Clostridium</taxon>
    </lineage>
</organism>
<dbReference type="AlphaFoldDB" id="A0A4V1LF07"/>
<dbReference type="RefSeq" id="WP_129029617.1">
    <property type="nucleotide sequence ID" value="NZ_QMAP01000001.1"/>
</dbReference>
<dbReference type="SUPFAM" id="SSF53807">
    <property type="entry name" value="Helical backbone' metal receptor"/>
    <property type="match status" value="1"/>
</dbReference>
<protein>
    <submittedName>
        <fullName evidence="5">Iron ABC transporter substrate-binding protein</fullName>
    </submittedName>
</protein>
<evidence type="ECO:0000313" key="5">
    <source>
        <dbReference type="EMBL" id="RXI50546.1"/>
    </source>
</evidence>
<name>A0A4V1LF07_CLOTA</name>
<dbReference type="EMBL" id="QMAP01000001">
    <property type="protein sequence ID" value="RXI50546.1"/>
    <property type="molecule type" value="Genomic_DNA"/>
</dbReference>
<proteinExistence type="inferred from homology"/>
<dbReference type="Pfam" id="PF01497">
    <property type="entry name" value="Peripla_BP_2"/>
    <property type="match status" value="1"/>
</dbReference>
<comment type="similarity">
    <text evidence="1">Belongs to the bacterial solute-binding protein 8 family.</text>
</comment>
<feature type="region of interest" description="Disordered" evidence="2">
    <location>
        <begin position="29"/>
        <end position="58"/>
    </location>
</feature>
<sequence length="354" mass="39581">MKGKVIKKLYEKLILGVIAVSMVASLSACSGNDSSKNGESANKNNIETSGKKGDKQSHYPVTITNYNFAGEEIKVTFDKTPEKVLTTNQTTTELMLDLGLEKYLVGTCYLDNPILDRLADKYKKVNVVSEKYPTKEQVLALQPDLIFGWKSVFADKTLGDVKEWNDRNVKTFAQRNTVKTVGNYTIENGFKDINDLGTIFNITDKTDKYVKELRDRLNKIEEKTSKVKNKKKVLILGDKNKGEFRLYGKNDLVGDMVLKAGGENLGEKSGTMSLENIVSANPDAIVFIHYGDEKEIHDAELAKEFTENKALANVNAIKNKKIIITGLAETWAGGVRTIDAVERYAKELYPELFK</sequence>
<evidence type="ECO:0000256" key="2">
    <source>
        <dbReference type="SAM" id="MobiDB-lite"/>
    </source>
</evidence>
<evidence type="ECO:0000256" key="3">
    <source>
        <dbReference type="SAM" id="SignalP"/>
    </source>
</evidence>
<evidence type="ECO:0000313" key="6">
    <source>
        <dbReference type="Proteomes" id="UP000290921"/>
    </source>
</evidence>
<dbReference type="PROSITE" id="PS50983">
    <property type="entry name" value="FE_B12_PBP"/>
    <property type="match status" value="1"/>
</dbReference>
<accession>A0A4V1LF07</accession>
<feature type="domain" description="Fe/B12 periplasmic-binding" evidence="4">
    <location>
        <begin position="83"/>
        <end position="354"/>
    </location>
</feature>
<feature type="compositionally biased region" description="Polar residues" evidence="2">
    <location>
        <begin position="29"/>
        <end position="48"/>
    </location>
</feature>
<dbReference type="InterPro" id="IPR050902">
    <property type="entry name" value="ABC_Transporter_SBP"/>
</dbReference>
<dbReference type="PANTHER" id="PTHR30535:SF34">
    <property type="entry name" value="MOLYBDATE-BINDING PROTEIN MOLA"/>
    <property type="match status" value="1"/>
</dbReference>